<name>A0A2H3DY38_ARMGA</name>
<accession>A0A2H3DY38</accession>
<protein>
    <recommendedName>
        <fullName evidence="1">Fungal-type protein kinase domain-containing protein</fullName>
    </recommendedName>
</protein>
<dbReference type="AlphaFoldDB" id="A0A2H3DY38"/>
<dbReference type="PANTHER" id="PTHR38248">
    <property type="entry name" value="FUNK1 6"/>
    <property type="match status" value="1"/>
</dbReference>
<organism evidence="2 3">
    <name type="scientific">Armillaria gallica</name>
    <name type="common">Bulbous honey fungus</name>
    <name type="synonym">Armillaria bulbosa</name>
    <dbReference type="NCBI Taxonomy" id="47427"/>
    <lineage>
        <taxon>Eukaryota</taxon>
        <taxon>Fungi</taxon>
        <taxon>Dikarya</taxon>
        <taxon>Basidiomycota</taxon>
        <taxon>Agaricomycotina</taxon>
        <taxon>Agaricomycetes</taxon>
        <taxon>Agaricomycetidae</taxon>
        <taxon>Agaricales</taxon>
        <taxon>Marasmiineae</taxon>
        <taxon>Physalacriaceae</taxon>
        <taxon>Armillaria</taxon>
    </lineage>
</organism>
<feature type="domain" description="Fungal-type protein kinase" evidence="1">
    <location>
        <begin position="11"/>
        <end position="350"/>
    </location>
</feature>
<dbReference type="OMA" id="GAFTICK"/>
<sequence length="392" mass="44313">DDLNERVLETESSSAYLDRLASCAARILNAQYRKHLFSLSLGLDGVRFFKWERTYTVVSCAFDLSTEGKYLIEFLYRFYALTDSGRGMDDTVILATDEETSLSEPVLRPWIYQKCYPTFVKIRVPDGGSEREVIAGPAIAIPKGIPGRATLGLPVYDMKTGTLGFLKDTWRDTSLPHELKMLKTLNDAGVRNVPTLVCGSVILGQTTTSHKYINEDCNLGAYPPVFCIREHQRILTKEVGRPLSHFKSPKQLMRIVYEAFLAHEGAFTICKILHRDVSSANILTIYDDKAPKDNYDVKPTVSARLLLDLLSFLINAKGTWQFISTRLLADGSQKHLSQDDFESFIWVTLYHGLRYLQHSKVGPVLRSLIPYIFDRFGYLGDGKFSEVSRSLV</sequence>
<dbReference type="PANTHER" id="PTHR38248:SF2">
    <property type="entry name" value="FUNK1 11"/>
    <property type="match status" value="1"/>
</dbReference>
<dbReference type="InterPro" id="IPR011009">
    <property type="entry name" value="Kinase-like_dom_sf"/>
</dbReference>
<keyword evidence="3" id="KW-1185">Reference proteome</keyword>
<dbReference type="InParanoid" id="A0A2H3DY38"/>
<dbReference type="SUPFAM" id="SSF56112">
    <property type="entry name" value="Protein kinase-like (PK-like)"/>
    <property type="match status" value="1"/>
</dbReference>
<dbReference type="Pfam" id="PF17667">
    <property type="entry name" value="Pkinase_fungal"/>
    <property type="match status" value="1"/>
</dbReference>
<gene>
    <name evidence="2" type="ORF">ARMGADRAFT_1116077</name>
</gene>
<proteinExistence type="predicted"/>
<evidence type="ECO:0000313" key="2">
    <source>
        <dbReference type="EMBL" id="PBL00120.1"/>
    </source>
</evidence>
<evidence type="ECO:0000259" key="1">
    <source>
        <dbReference type="Pfam" id="PF17667"/>
    </source>
</evidence>
<dbReference type="InterPro" id="IPR040976">
    <property type="entry name" value="Pkinase_fungal"/>
</dbReference>
<dbReference type="Proteomes" id="UP000217790">
    <property type="component" value="Unassembled WGS sequence"/>
</dbReference>
<reference evidence="3" key="1">
    <citation type="journal article" date="2017" name="Nat. Ecol. Evol.">
        <title>Genome expansion and lineage-specific genetic innovations in the forest pathogenic fungi Armillaria.</title>
        <authorList>
            <person name="Sipos G."/>
            <person name="Prasanna A.N."/>
            <person name="Walter M.C."/>
            <person name="O'Connor E."/>
            <person name="Balint B."/>
            <person name="Krizsan K."/>
            <person name="Kiss B."/>
            <person name="Hess J."/>
            <person name="Varga T."/>
            <person name="Slot J."/>
            <person name="Riley R."/>
            <person name="Boka B."/>
            <person name="Rigling D."/>
            <person name="Barry K."/>
            <person name="Lee J."/>
            <person name="Mihaltcheva S."/>
            <person name="LaButti K."/>
            <person name="Lipzen A."/>
            <person name="Waldron R."/>
            <person name="Moloney N.M."/>
            <person name="Sperisen C."/>
            <person name="Kredics L."/>
            <person name="Vagvoelgyi C."/>
            <person name="Patrignani A."/>
            <person name="Fitzpatrick D."/>
            <person name="Nagy I."/>
            <person name="Doyle S."/>
            <person name="Anderson J.B."/>
            <person name="Grigoriev I.V."/>
            <person name="Gueldener U."/>
            <person name="Muensterkoetter M."/>
            <person name="Nagy L.G."/>
        </authorList>
    </citation>
    <scope>NUCLEOTIDE SEQUENCE [LARGE SCALE GENOMIC DNA]</scope>
    <source>
        <strain evidence="3">Ar21-2</strain>
    </source>
</reference>
<dbReference type="EMBL" id="KZ293646">
    <property type="protein sequence ID" value="PBL00120.1"/>
    <property type="molecule type" value="Genomic_DNA"/>
</dbReference>
<evidence type="ECO:0000313" key="3">
    <source>
        <dbReference type="Proteomes" id="UP000217790"/>
    </source>
</evidence>
<feature type="non-terminal residue" evidence="2">
    <location>
        <position position="1"/>
    </location>
</feature>
<dbReference type="OrthoDB" id="2739948at2759"/>